<evidence type="ECO:0000256" key="6">
    <source>
        <dbReference type="ARBA" id="ARBA00023157"/>
    </source>
</evidence>
<organism evidence="8">
    <name type="scientific">viral metagenome</name>
    <dbReference type="NCBI Taxonomy" id="1070528"/>
    <lineage>
        <taxon>unclassified sequences</taxon>
        <taxon>metagenomes</taxon>
        <taxon>organismal metagenomes</taxon>
    </lineage>
</organism>
<dbReference type="AlphaFoldDB" id="A0A6C0F8M9"/>
<evidence type="ECO:0000256" key="5">
    <source>
        <dbReference type="ARBA" id="ARBA00023002"/>
    </source>
</evidence>
<dbReference type="SUPFAM" id="SSF69000">
    <property type="entry name" value="FAD-dependent thiol oxidase"/>
    <property type="match status" value="1"/>
</dbReference>
<dbReference type="InterPro" id="IPR036774">
    <property type="entry name" value="ERV/ALR_sulphydryl_oxid_sf"/>
</dbReference>
<sequence length="157" mass="18635">MSPKNWGPPIWTFFHTLAEKINEDKFETVGPELFRYIASICNNLPCPECTSHAKYFLSKVDPRRVNSKKALKDLLFVFHNIVSKRKNRPLFRYVEFLEAYKDKNLIVTFNNFLKAYSTDGNMKLMTENFHRKRFLINFNKWFAANIINFDLKPTQSN</sequence>
<reference evidence="8" key="1">
    <citation type="journal article" date="2020" name="Nature">
        <title>Giant virus diversity and host interactions through global metagenomics.</title>
        <authorList>
            <person name="Schulz F."/>
            <person name="Roux S."/>
            <person name="Paez-Espino D."/>
            <person name="Jungbluth S."/>
            <person name="Walsh D.A."/>
            <person name="Denef V.J."/>
            <person name="McMahon K.D."/>
            <person name="Konstantinidis K.T."/>
            <person name="Eloe-Fadrosh E.A."/>
            <person name="Kyrpides N.C."/>
            <person name="Woyke T."/>
        </authorList>
    </citation>
    <scope>NUCLEOTIDE SEQUENCE</scope>
    <source>
        <strain evidence="8">GVMAG-M-3300009182-46</strain>
    </source>
</reference>
<dbReference type="EC" id="1.8.3.2" evidence="2"/>
<evidence type="ECO:0000259" key="7">
    <source>
        <dbReference type="PROSITE" id="PS51324"/>
    </source>
</evidence>
<dbReference type="InterPro" id="IPR017905">
    <property type="entry name" value="ERV/ALR_sulphydryl_oxidase"/>
</dbReference>
<comment type="cofactor">
    <cofactor evidence="1">
        <name>FAD</name>
        <dbReference type="ChEBI" id="CHEBI:57692"/>
    </cofactor>
</comment>
<feature type="domain" description="ERV/ALR sulfhydryl oxidase" evidence="7">
    <location>
        <begin position="1"/>
        <end position="100"/>
    </location>
</feature>
<evidence type="ECO:0000256" key="1">
    <source>
        <dbReference type="ARBA" id="ARBA00001974"/>
    </source>
</evidence>
<dbReference type="Gene3D" id="1.20.120.310">
    <property type="entry name" value="ERV/ALR sulfhydryl oxidase domain"/>
    <property type="match status" value="1"/>
</dbReference>
<protein>
    <recommendedName>
        <fullName evidence="2">thiol oxidase</fullName>
        <ecNumber evidence="2">1.8.3.2</ecNumber>
    </recommendedName>
</protein>
<dbReference type="Pfam" id="PF04777">
    <property type="entry name" value="Evr1_Alr"/>
    <property type="match status" value="1"/>
</dbReference>
<dbReference type="GO" id="GO:0016972">
    <property type="term" value="F:thiol oxidase activity"/>
    <property type="evidence" value="ECO:0007669"/>
    <property type="project" value="UniProtKB-EC"/>
</dbReference>
<proteinExistence type="predicted"/>
<accession>A0A6C0F8M9</accession>
<keyword evidence="4" id="KW-0274">FAD</keyword>
<dbReference type="PROSITE" id="PS51324">
    <property type="entry name" value="ERV_ALR"/>
    <property type="match status" value="1"/>
</dbReference>
<name>A0A6C0F8M9_9ZZZZ</name>
<evidence type="ECO:0000256" key="4">
    <source>
        <dbReference type="ARBA" id="ARBA00022827"/>
    </source>
</evidence>
<evidence type="ECO:0000256" key="3">
    <source>
        <dbReference type="ARBA" id="ARBA00022630"/>
    </source>
</evidence>
<evidence type="ECO:0000313" key="8">
    <source>
        <dbReference type="EMBL" id="QHT36240.1"/>
    </source>
</evidence>
<keyword evidence="5" id="KW-0560">Oxidoreductase</keyword>
<keyword evidence="6" id="KW-1015">Disulfide bond</keyword>
<keyword evidence="3" id="KW-0285">Flavoprotein</keyword>
<dbReference type="EMBL" id="MN739033">
    <property type="protein sequence ID" value="QHT36240.1"/>
    <property type="molecule type" value="Genomic_DNA"/>
</dbReference>
<evidence type="ECO:0000256" key="2">
    <source>
        <dbReference type="ARBA" id="ARBA00012512"/>
    </source>
</evidence>